<gene>
    <name evidence="5" type="ORF">AVEN_149483_1</name>
    <name evidence="3" type="ORF">AVEN_176846_1</name>
    <name evidence="2" type="ORF">AVEN_2101_1</name>
    <name evidence="4" type="ORF">AVEN_45320_1</name>
    <name evidence="1" type="ORF">AVEN_97736_1</name>
</gene>
<protein>
    <submittedName>
        <fullName evidence="2">Uncharacterized protein</fullName>
    </submittedName>
</protein>
<name>A0A4Y2RCU1_ARAVE</name>
<accession>A0A4Y2RCU1</accession>
<proteinExistence type="predicted"/>
<dbReference type="Proteomes" id="UP000499080">
    <property type="component" value="Unassembled WGS sequence"/>
</dbReference>
<evidence type="ECO:0000313" key="4">
    <source>
        <dbReference type="EMBL" id="GBN77323.1"/>
    </source>
</evidence>
<sequence>MIFQHIKNYITSLNNCKEDNSVEDLSLDFPSASTLQRCPSKALIISHCPMPNQTAPFSVVWGRLINDLRAATPVKSCHQMLEIDEVTFAPKHRHS</sequence>
<organism evidence="2 6">
    <name type="scientific">Araneus ventricosus</name>
    <name type="common">Orbweaver spider</name>
    <name type="synonym">Epeira ventricosa</name>
    <dbReference type="NCBI Taxonomy" id="182803"/>
    <lineage>
        <taxon>Eukaryota</taxon>
        <taxon>Metazoa</taxon>
        <taxon>Ecdysozoa</taxon>
        <taxon>Arthropoda</taxon>
        <taxon>Chelicerata</taxon>
        <taxon>Arachnida</taxon>
        <taxon>Araneae</taxon>
        <taxon>Araneomorphae</taxon>
        <taxon>Entelegynae</taxon>
        <taxon>Araneoidea</taxon>
        <taxon>Araneidae</taxon>
        <taxon>Araneus</taxon>
    </lineage>
</organism>
<evidence type="ECO:0000313" key="5">
    <source>
        <dbReference type="EMBL" id="GBN77333.1"/>
    </source>
</evidence>
<dbReference type="EMBL" id="BGPR01145691">
    <property type="protein sequence ID" value="GBN76265.1"/>
    <property type="molecule type" value="Genomic_DNA"/>
</dbReference>
<dbReference type="EMBL" id="BGPR01146319">
    <property type="protein sequence ID" value="GBN77333.1"/>
    <property type="molecule type" value="Genomic_DNA"/>
</dbReference>
<dbReference type="EMBL" id="BGPR01144151">
    <property type="protein sequence ID" value="GBN73608.1"/>
    <property type="molecule type" value="Genomic_DNA"/>
</dbReference>
<evidence type="ECO:0000313" key="1">
    <source>
        <dbReference type="EMBL" id="GBM23324.1"/>
    </source>
</evidence>
<comment type="caution">
    <text evidence="2">The sequence shown here is derived from an EMBL/GenBank/DDBJ whole genome shotgun (WGS) entry which is preliminary data.</text>
</comment>
<reference evidence="2 6" key="1">
    <citation type="journal article" date="2019" name="Sci. Rep.">
        <title>Orb-weaving spider Araneus ventricosus genome elucidates the spidroin gene catalogue.</title>
        <authorList>
            <person name="Kono N."/>
            <person name="Nakamura H."/>
            <person name="Ohtoshi R."/>
            <person name="Moran D.A.P."/>
            <person name="Shinohara A."/>
            <person name="Yoshida Y."/>
            <person name="Fujiwara M."/>
            <person name="Mori M."/>
            <person name="Tomita M."/>
            <person name="Arakawa K."/>
        </authorList>
    </citation>
    <scope>NUCLEOTIDE SEQUENCE [LARGE SCALE GENOMIC DNA]</scope>
</reference>
<keyword evidence="6" id="KW-1185">Reference proteome</keyword>
<dbReference type="AlphaFoldDB" id="A0A4Y2RCU1"/>
<evidence type="ECO:0000313" key="2">
    <source>
        <dbReference type="EMBL" id="GBN73608.1"/>
    </source>
</evidence>
<evidence type="ECO:0000313" key="6">
    <source>
        <dbReference type="Proteomes" id="UP000499080"/>
    </source>
</evidence>
<evidence type="ECO:0000313" key="3">
    <source>
        <dbReference type="EMBL" id="GBN76265.1"/>
    </source>
</evidence>
<dbReference type="EMBL" id="BGPR01146312">
    <property type="protein sequence ID" value="GBN77323.1"/>
    <property type="molecule type" value="Genomic_DNA"/>
</dbReference>
<dbReference type="EMBL" id="BGPR01000496">
    <property type="protein sequence ID" value="GBM23324.1"/>
    <property type="molecule type" value="Genomic_DNA"/>
</dbReference>